<keyword evidence="1" id="KW-0472">Membrane</keyword>
<gene>
    <name evidence="2" type="ORF">LF41_2976</name>
</gene>
<evidence type="ECO:0000256" key="1">
    <source>
        <dbReference type="SAM" id="Phobius"/>
    </source>
</evidence>
<feature type="transmembrane region" description="Helical" evidence="1">
    <location>
        <begin position="81"/>
        <end position="100"/>
    </location>
</feature>
<dbReference type="PATRIC" id="fig|1300345.3.peg.1520"/>
<name>A0A0A2WGL3_9GAMM</name>
<evidence type="ECO:0000313" key="3">
    <source>
        <dbReference type="Proteomes" id="UP000030518"/>
    </source>
</evidence>
<evidence type="ECO:0000313" key="2">
    <source>
        <dbReference type="EMBL" id="KGQ19326.1"/>
    </source>
</evidence>
<keyword evidence="1" id="KW-0812">Transmembrane</keyword>
<proteinExistence type="predicted"/>
<reference evidence="2 3" key="1">
    <citation type="submission" date="2014-09" db="EMBL/GenBank/DDBJ databases">
        <title>Genome sequences of Lysobacter dokdonensis DS-58.</title>
        <authorList>
            <person name="Kim J.F."/>
            <person name="Kwak M.-J."/>
        </authorList>
    </citation>
    <scope>NUCLEOTIDE SEQUENCE [LARGE SCALE GENOMIC DNA]</scope>
    <source>
        <strain evidence="2 3">DS-58</strain>
    </source>
</reference>
<organism evidence="2 3">
    <name type="scientific">Lysobacter dokdonensis DS-58</name>
    <dbReference type="NCBI Taxonomy" id="1300345"/>
    <lineage>
        <taxon>Bacteria</taxon>
        <taxon>Pseudomonadati</taxon>
        <taxon>Pseudomonadota</taxon>
        <taxon>Gammaproteobacteria</taxon>
        <taxon>Lysobacterales</taxon>
        <taxon>Lysobacteraceae</taxon>
        <taxon>Noviluteimonas</taxon>
    </lineage>
</organism>
<keyword evidence="3" id="KW-1185">Reference proteome</keyword>
<dbReference type="CDD" id="cd03396">
    <property type="entry name" value="PAP2_like_6"/>
    <property type="match status" value="1"/>
</dbReference>
<feature type="transmembrane region" description="Helical" evidence="1">
    <location>
        <begin position="49"/>
        <end position="69"/>
    </location>
</feature>
<dbReference type="Proteomes" id="UP000030518">
    <property type="component" value="Unassembled WGS sequence"/>
</dbReference>
<sequence length="238" mass="26885">MLGLAAIALLVAFHLTQVDLRLASAWYDPVHRTWPWRYAWITKYGIHRYLKVFEIVLGVLAWCIALRANRARDGFLGTHRRRLWCIAVSFVAVPVVIGLLHRFSPMHCPWDVADFGGHAAYFDLLREPPTGVPIGRCFPAAFVSSGSWLLAAAWLRYPERPRVSIAIGLVALAWAFALGWVQQMRGAHFLSHTLWSLWVSWLVVLSVHYACGAWREGGQTPVRASVATMNRARAETRD</sequence>
<dbReference type="EMBL" id="JRKJ01000008">
    <property type="protein sequence ID" value="KGQ19326.1"/>
    <property type="molecule type" value="Genomic_DNA"/>
</dbReference>
<dbReference type="AlphaFoldDB" id="A0A0A2WGL3"/>
<comment type="caution">
    <text evidence="2">The sequence shown here is derived from an EMBL/GenBank/DDBJ whole genome shotgun (WGS) entry which is preliminary data.</text>
</comment>
<dbReference type="eggNOG" id="COG3907">
    <property type="taxonomic scope" value="Bacteria"/>
</dbReference>
<dbReference type="STRING" id="1300345.LF41_2976"/>
<keyword evidence="1" id="KW-1133">Transmembrane helix</keyword>
<accession>A0A0A2WGL3</accession>
<feature type="transmembrane region" description="Helical" evidence="1">
    <location>
        <begin position="162"/>
        <end position="181"/>
    </location>
</feature>
<feature type="transmembrane region" description="Helical" evidence="1">
    <location>
        <begin position="133"/>
        <end position="155"/>
    </location>
</feature>
<protein>
    <submittedName>
        <fullName evidence="2">PAP2 (Acid phosphatase) superfamily protein-like protein</fullName>
    </submittedName>
</protein>
<feature type="transmembrane region" description="Helical" evidence="1">
    <location>
        <begin position="193"/>
        <end position="214"/>
    </location>
</feature>